<name>A0ABP8PX39_9BACT</name>
<proteinExistence type="predicted"/>
<dbReference type="InterPro" id="IPR011033">
    <property type="entry name" value="PRC_barrel-like_sf"/>
</dbReference>
<dbReference type="SUPFAM" id="SSF50346">
    <property type="entry name" value="PRC-barrel domain"/>
    <property type="match status" value="1"/>
</dbReference>
<gene>
    <name evidence="2" type="ORF">GCM10023172_02640</name>
</gene>
<sequence>MFMSSPILRRLRDLPTFELVAGDPDPRGWAVRGSDGHSFGTVHELLVDTTAQRVLYLDVQLETGLPGVPAPGPHADRRILLPLSVVNLDSEGRSVFVTALSRDTVQHYPLFVDFMLPPDFEHSMLQALGVAPEEGKASSDNSYFQTIV</sequence>
<dbReference type="Pfam" id="PF05239">
    <property type="entry name" value="PRC"/>
    <property type="match status" value="1"/>
</dbReference>
<dbReference type="InterPro" id="IPR014747">
    <property type="entry name" value="Bac_photo_RC_H_C"/>
</dbReference>
<organism evidence="2 3">
    <name type="scientific">Hymenobacter ginsengisoli</name>
    <dbReference type="NCBI Taxonomy" id="1051626"/>
    <lineage>
        <taxon>Bacteria</taxon>
        <taxon>Pseudomonadati</taxon>
        <taxon>Bacteroidota</taxon>
        <taxon>Cytophagia</taxon>
        <taxon>Cytophagales</taxon>
        <taxon>Hymenobacteraceae</taxon>
        <taxon>Hymenobacter</taxon>
    </lineage>
</organism>
<reference evidence="3" key="1">
    <citation type="journal article" date="2019" name="Int. J. Syst. Evol. Microbiol.">
        <title>The Global Catalogue of Microorganisms (GCM) 10K type strain sequencing project: providing services to taxonomists for standard genome sequencing and annotation.</title>
        <authorList>
            <consortium name="The Broad Institute Genomics Platform"/>
            <consortium name="The Broad Institute Genome Sequencing Center for Infectious Disease"/>
            <person name="Wu L."/>
            <person name="Ma J."/>
        </authorList>
    </citation>
    <scope>NUCLEOTIDE SEQUENCE [LARGE SCALE GENOMIC DNA]</scope>
    <source>
        <strain evidence="3">JCM 17841</strain>
    </source>
</reference>
<dbReference type="Proteomes" id="UP001501243">
    <property type="component" value="Unassembled WGS sequence"/>
</dbReference>
<feature type="domain" description="PRC-barrel" evidence="1">
    <location>
        <begin position="24"/>
        <end position="100"/>
    </location>
</feature>
<dbReference type="InterPro" id="IPR027275">
    <property type="entry name" value="PRC-brl_dom"/>
</dbReference>
<evidence type="ECO:0000313" key="3">
    <source>
        <dbReference type="Proteomes" id="UP001501243"/>
    </source>
</evidence>
<dbReference type="Gene3D" id="3.90.50.10">
    <property type="entry name" value="Photosynthetic Reaction Center, subunit H, domain 2"/>
    <property type="match status" value="1"/>
</dbReference>
<accession>A0ABP8PX39</accession>
<evidence type="ECO:0000313" key="2">
    <source>
        <dbReference type="EMBL" id="GAA4493711.1"/>
    </source>
</evidence>
<evidence type="ECO:0000259" key="1">
    <source>
        <dbReference type="Pfam" id="PF05239"/>
    </source>
</evidence>
<comment type="caution">
    <text evidence="2">The sequence shown here is derived from an EMBL/GenBank/DDBJ whole genome shotgun (WGS) entry which is preliminary data.</text>
</comment>
<protein>
    <recommendedName>
        <fullName evidence="1">PRC-barrel domain-containing protein</fullName>
    </recommendedName>
</protein>
<dbReference type="EMBL" id="BAABGQ010000003">
    <property type="protein sequence ID" value="GAA4493711.1"/>
    <property type="molecule type" value="Genomic_DNA"/>
</dbReference>
<keyword evidence="3" id="KW-1185">Reference proteome</keyword>